<reference evidence="2 3" key="1">
    <citation type="journal article" date="2022" name="Nat. Ecol. Evol.">
        <title>A masculinizing supergene underlies an exaggerated male reproductive morph in a spider.</title>
        <authorList>
            <person name="Hendrickx F."/>
            <person name="De Corte Z."/>
            <person name="Sonet G."/>
            <person name="Van Belleghem S.M."/>
            <person name="Kostlbacher S."/>
            <person name="Vangestel C."/>
        </authorList>
    </citation>
    <scope>NUCLEOTIDE SEQUENCE [LARGE SCALE GENOMIC DNA]</scope>
    <source>
        <strain evidence="2">W744_W776</strain>
    </source>
</reference>
<evidence type="ECO:0000313" key="2">
    <source>
        <dbReference type="EMBL" id="KAG8192565.1"/>
    </source>
</evidence>
<dbReference type="EMBL" id="JAFNEN010000138">
    <property type="protein sequence ID" value="KAG8192565.1"/>
    <property type="molecule type" value="Genomic_DNA"/>
</dbReference>
<comment type="caution">
    <text evidence="2">The sequence shown here is derived from an EMBL/GenBank/DDBJ whole genome shotgun (WGS) entry which is preliminary data.</text>
</comment>
<dbReference type="AlphaFoldDB" id="A0AAV6V797"/>
<dbReference type="Proteomes" id="UP000827092">
    <property type="component" value="Unassembled WGS sequence"/>
</dbReference>
<evidence type="ECO:0000313" key="3">
    <source>
        <dbReference type="Proteomes" id="UP000827092"/>
    </source>
</evidence>
<evidence type="ECO:0000256" key="1">
    <source>
        <dbReference type="SAM" id="MobiDB-lite"/>
    </source>
</evidence>
<sequence length="121" mass="13539">MVVSSSLGEVYWAEAGDKKETLEPDSIVFRLSSFLLAAIVFCRPSLYLLRSLLREEEDHISFSSSRDGGEGGMNLDGDDSKSSGRGWGWLFTARINSVFKRIWVNVICVVVATFRGVDLEW</sequence>
<feature type="region of interest" description="Disordered" evidence="1">
    <location>
        <begin position="62"/>
        <end position="81"/>
    </location>
</feature>
<organism evidence="2 3">
    <name type="scientific">Oedothorax gibbosus</name>
    <dbReference type="NCBI Taxonomy" id="931172"/>
    <lineage>
        <taxon>Eukaryota</taxon>
        <taxon>Metazoa</taxon>
        <taxon>Ecdysozoa</taxon>
        <taxon>Arthropoda</taxon>
        <taxon>Chelicerata</taxon>
        <taxon>Arachnida</taxon>
        <taxon>Araneae</taxon>
        <taxon>Araneomorphae</taxon>
        <taxon>Entelegynae</taxon>
        <taxon>Araneoidea</taxon>
        <taxon>Linyphiidae</taxon>
        <taxon>Erigoninae</taxon>
        <taxon>Oedothorax</taxon>
    </lineage>
</organism>
<protein>
    <submittedName>
        <fullName evidence="2">Uncharacterized protein</fullName>
    </submittedName>
</protein>
<name>A0AAV6V797_9ARAC</name>
<proteinExistence type="predicted"/>
<keyword evidence="3" id="KW-1185">Reference proteome</keyword>
<accession>A0AAV6V797</accession>
<gene>
    <name evidence="2" type="ORF">JTE90_015200</name>
</gene>